<keyword evidence="9" id="KW-1185">Reference proteome</keyword>
<dbReference type="EMBL" id="AXCY01000002">
    <property type="protein sequence ID" value="KGM12668.1"/>
    <property type="molecule type" value="Genomic_DNA"/>
</dbReference>
<keyword evidence="5 7" id="KW-0472">Membrane</keyword>
<dbReference type="InterPro" id="IPR001851">
    <property type="entry name" value="ABC_transp_permease"/>
</dbReference>
<feature type="transmembrane region" description="Helical" evidence="7">
    <location>
        <begin position="135"/>
        <end position="156"/>
    </location>
</feature>
<evidence type="ECO:0000256" key="5">
    <source>
        <dbReference type="ARBA" id="ARBA00023136"/>
    </source>
</evidence>
<reference evidence="8 9" key="2">
    <citation type="journal article" date="2015" name="Stand. Genomic Sci.">
        <title>Draft genome sequence of Cellulomonas carbonis T26(T) and comparative analysis of six Cellulomonas genomes.</title>
        <authorList>
            <person name="Zhuang W."/>
            <person name="Zhang S."/>
            <person name="Xia X."/>
            <person name="Wang G."/>
        </authorList>
    </citation>
    <scope>NUCLEOTIDE SEQUENCE [LARGE SCALE GENOMIC DNA]</scope>
    <source>
        <strain evidence="8 9">T26</strain>
    </source>
</reference>
<feature type="compositionally biased region" description="Basic and acidic residues" evidence="6">
    <location>
        <begin position="344"/>
        <end position="358"/>
    </location>
</feature>
<feature type="transmembrane region" description="Helical" evidence="7">
    <location>
        <begin position="250"/>
        <end position="269"/>
    </location>
</feature>
<sequence length="358" mass="36661">MTTFWKHRLFWPAAALVALVTVNSIARPRFLSITMRDGELYGALIDILRNSAPLMLVALGMTIVIATRGIDLSVGAIMAVSGAVALTVIDGSDDPGNLGTVLVAVATAIAVALVLGVWNGFLVAVLGIQPIIATLVLMLAGRGVALLITGGFITTVNSDPFSYIASGYLTLVPFALVISVVAVAVIALVERRTALGVLTEAVGINPEASRLAGVRSRGIVWGAYVLSGALAGVAGIVYASNIKAADANAAGLFIELYAILAVVLGGTSLAGGKFSVAGTVIGVLVIQTLESTILFLGVPSAQSPVFFALVVVVVVMVQSKRVRGAFGMVRRPGRDGPTGPPGPSKHEAVTGRRTEVAA</sequence>
<name>A0A0A0BWA3_9CELL</name>
<dbReference type="GO" id="GO:0005886">
    <property type="term" value="C:plasma membrane"/>
    <property type="evidence" value="ECO:0007669"/>
    <property type="project" value="UniProtKB-SubCell"/>
</dbReference>
<comment type="caution">
    <text evidence="8">The sequence shown here is derived from an EMBL/GenBank/DDBJ whole genome shotgun (WGS) entry which is preliminary data.</text>
</comment>
<reference evidence="8 9" key="1">
    <citation type="submission" date="2013-08" db="EMBL/GenBank/DDBJ databases">
        <title>Genome sequencing of Cellulomonas carbonis T26.</title>
        <authorList>
            <person name="Chen F."/>
            <person name="Li Y."/>
            <person name="Wang G."/>
        </authorList>
    </citation>
    <scope>NUCLEOTIDE SEQUENCE [LARGE SCALE GENOMIC DNA]</scope>
    <source>
        <strain evidence="8 9">T26</strain>
    </source>
</reference>
<proteinExistence type="predicted"/>
<feature type="transmembrane region" description="Helical" evidence="7">
    <location>
        <begin position="72"/>
        <end position="89"/>
    </location>
</feature>
<keyword evidence="4 7" id="KW-1133">Transmembrane helix</keyword>
<evidence type="ECO:0000256" key="3">
    <source>
        <dbReference type="ARBA" id="ARBA00022692"/>
    </source>
</evidence>
<feature type="transmembrane region" description="Helical" evidence="7">
    <location>
        <begin position="304"/>
        <end position="322"/>
    </location>
</feature>
<feature type="transmembrane region" description="Helical" evidence="7">
    <location>
        <begin position="276"/>
        <end position="298"/>
    </location>
</feature>
<feature type="transmembrane region" description="Helical" evidence="7">
    <location>
        <begin position="219"/>
        <end position="238"/>
    </location>
</feature>
<dbReference type="AlphaFoldDB" id="A0A0A0BWA3"/>
<feature type="region of interest" description="Disordered" evidence="6">
    <location>
        <begin position="328"/>
        <end position="358"/>
    </location>
</feature>
<evidence type="ECO:0000256" key="2">
    <source>
        <dbReference type="ARBA" id="ARBA00022475"/>
    </source>
</evidence>
<gene>
    <name evidence="8" type="ORF">N868_07330</name>
</gene>
<accession>A0A0A0BWA3</accession>
<evidence type="ECO:0000256" key="1">
    <source>
        <dbReference type="ARBA" id="ARBA00004651"/>
    </source>
</evidence>
<keyword evidence="3 7" id="KW-0812">Transmembrane</keyword>
<evidence type="ECO:0000256" key="7">
    <source>
        <dbReference type="SAM" id="Phobius"/>
    </source>
</evidence>
<feature type="transmembrane region" description="Helical" evidence="7">
    <location>
        <begin position="40"/>
        <end position="65"/>
    </location>
</feature>
<dbReference type="PANTHER" id="PTHR32196:SF19">
    <property type="entry name" value="GALACTOFURANOSE TRANSPORTER PERMEASE PROTEIN YTFT"/>
    <property type="match status" value="1"/>
</dbReference>
<evidence type="ECO:0000256" key="6">
    <source>
        <dbReference type="SAM" id="MobiDB-lite"/>
    </source>
</evidence>
<feature type="transmembrane region" description="Helical" evidence="7">
    <location>
        <begin position="101"/>
        <end position="128"/>
    </location>
</feature>
<evidence type="ECO:0000256" key="4">
    <source>
        <dbReference type="ARBA" id="ARBA00022989"/>
    </source>
</evidence>
<organism evidence="8 9">
    <name type="scientific">Cellulomonas carbonis T26</name>
    <dbReference type="NCBI Taxonomy" id="947969"/>
    <lineage>
        <taxon>Bacteria</taxon>
        <taxon>Bacillati</taxon>
        <taxon>Actinomycetota</taxon>
        <taxon>Actinomycetes</taxon>
        <taxon>Micrococcales</taxon>
        <taxon>Cellulomonadaceae</taxon>
        <taxon>Cellulomonas</taxon>
    </lineage>
</organism>
<dbReference type="CDD" id="cd06579">
    <property type="entry name" value="TM_PBP1_transp_AraH_like"/>
    <property type="match status" value="1"/>
</dbReference>
<evidence type="ECO:0000313" key="9">
    <source>
        <dbReference type="Proteomes" id="UP000029839"/>
    </source>
</evidence>
<dbReference type="PANTHER" id="PTHR32196">
    <property type="entry name" value="ABC TRANSPORTER PERMEASE PROTEIN YPHD-RELATED-RELATED"/>
    <property type="match status" value="1"/>
</dbReference>
<dbReference type="Pfam" id="PF02653">
    <property type="entry name" value="BPD_transp_2"/>
    <property type="match status" value="1"/>
</dbReference>
<comment type="subcellular location">
    <subcellularLocation>
        <location evidence="1">Cell membrane</location>
        <topology evidence="1">Multi-pass membrane protein</topology>
    </subcellularLocation>
</comment>
<dbReference type="RefSeq" id="WP_052425786.1">
    <property type="nucleotide sequence ID" value="NZ_AXCY01000002.1"/>
</dbReference>
<dbReference type="GO" id="GO:0022857">
    <property type="term" value="F:transmembrane transporter activity"/>
    <property type="evidence" value="ECO:0007669"/>
    <property type="project" value="InterPro"/>
</dbReference>
<keyword evidence="2" id="KW-1003">Cell membrane</keyword>
<dbReference type="Proteomes" id="UP000029839">
    <property type="component" value="Unassembled WGS sequence"/>
</dbReference>
<feature type="transmembrane region" description="Helical" evidence="7">
    <location>
        <begin position="168"/>
        <end position="189"/>
    </location>
</feature>
<protein>
    <submittedName>
        <fullName evidence="8">Sugar ABC transporter permease</fullName>
    </submittedName>
</protein>
<evidence type="ECO:0000313" key="8">
    <source>
        <dbReference type="EMBL" id="KGM12668.1"/>
    </source>
</evidence>